<dbReference type="Proteomes" id="UP001281761">
    <property type="component" value="Unassembled WGS sequence"/>
</dbReference>
<accession>A0ABQ9YG23</accession>
<reference evidence="1 2" key="1">
    <citation type="journal article" date="2022" name="bioRxiv">
        <title>Genomics of Preaxostyla Flagellates Illuminates Evolutionary Transitions and the Path Towards Mitochondrial Loss.</title>
        <authorList>
            <person name="Novak L.V.F."/>
            <person name="Treitli S.C."/>
            <person name="Pyrih J."/>
            <person name="Halakuc P."/>
            <person name="Pipaliya S.V."/>
            <person name="Vacek V."/>
            <person name="Brzon O."/>
            <person name="Soukal P."/>
            <person name="Eme L."/>
            <person name="Dacks J.B."/>
            <person name="Karnkowska A."/>
            <person name="Elias M."/>
            <person name="Hampl V."/>
        </authorList>
    </citation>
    <scope>NUCLEOTIDE SEQUENCE [LARGE SCALE GENOMIC DNA]</scope>
    <source>
        <strain evidence="1">NAU3</strain>
        <tissue evidence="1">Gut</tissue>
    </source>
</reference>
<evidence type="ECO:0000313" key="2">
    <source>
        <dbReference type="Proteomes" id="UP001281761"/>
    </source>
</evidence>
<comment type="caution">
    <text evidence="1">The sequence shown here is derived from an EMBL/GenBank/DDBJ whole genome shotgun (WGS) entry which is preliminary data.</text>
</comment>
<gene>
    <name evidence="1" type="ORF">BLNAU_2144</name>
</gene>
<name>A0ABQ9YG23_9EUKA</name>
<organism evidence="1 2">
    <name type="scientific">Blattamonas nauphoetae</name>
    <dbReference type="NCBI Taxonomy" id="2049346"/>
    <lineage>
        <taxon>Eukaryota</taxon>
        <taxon>Metamonada</taxon>
        <taxon>Preaxostyla</taxon>
        <taxon>Oxymonadida</taxon>
        <taxon>Blattamonas</taxon>
    </lineage>
</organism>
<protein>
    <submittedName>
        <fullName evidence="1">Uncharacterized protein</fullName>
    </submittedName>
</protein>
<dbReference type="EMBL" id="JARBJD010000009">
    <property type="protein sequence ID" value="KAK2962711.1"/>
    <property type="molecule type" value="Genomic_DNA"/>
</dbReference>
<proteinExistence type="predicted"/>
<evidence type="ECO:0000313" key="1">
    <source>
        <dbReference type="EMBL" id="KAK2962711.1"/>
    </source>
</evidence>
<sequence>MATRGTNDINKGTLESLIPLTDLPLTKDAKKVLINETQIYLKQLIRNIIIESNADLSYPLIFDTGAPLEPPFYSAFPVPIFPIVQNNILESNQYTVSFRPLLPLKTPSVLSAQLHSNV</sequence>
<keyword evidence="2" id="KW-1185">Reference proteome</keyword>